<proteinExistence type="predicted"/>
<evidence type="ECO:0000313" key="2">
    <source>
        <dbReference type="EMBL" id="PDH33623.1"/>
    </source>
</evidence>
<feature type="compositionally biased region" description="Basic and acidic residues" evidence="1">
    <location>
        <begin position="38"/>
        <end position="67"/>
    </location>
</feature>
<accession>A0A2A5WBE8</accession>
<name>A0A2A5WBE8_9GAMM</name>
<protein>
    <submittedName>
        <fullName evidence="2">Uncharacterized protein</fullName>
    </submittedName>
</protein>
<dbReference type="AlphaFoldDB" id="A0A2A5WBE8"/>
<evidence type="ECO:0000313" key="3">
    <source>
        <dbReference type="Proteomes" id="UP000219329"/>
    </source>
</evidence>
<gene>
    <name evidence="2" type="ORF">CNF02_07800</name>
</gene>
<dbReference type="Proteomes" id="UP000219329">
    <property type="component" value="Unassembled WGS sequence"/>
</dbReference>
<sequence length="67" mass="7801">MSKFSKFIKDIVLPEDVGKERRKKILSEGLIETWQSEEQDRKAKEAKEAKEIAKETYKKARASKTES</sequence>
<dbReference type="EMBL" id="NTJZ01000007">
    <property type="protein sequence ID" value="PDH33623.1"/>
    <property type="molecule type" value="Genomic_DNA"/>
</dbReference>
<feature type="region of interest" description="Disordered" evidence="1">
    <location>
        <begin position="37"/>
        <end position="67"/>
    </location>
</feature>
<organism evidence="2 3">
    <name type="scientific">OM182 bacterium MED-G28</name>
    <dbReference type="NCBI Taxonomy" id="1986256"/>
    <lineage>
        <taxon>Bacteria</taxon>
        <taxon>Pseudomonadati</taxon>
        <taxon>Pseudomonadota</taxon>
        <taxon>Gammaproteobacteria</taxon>
        <taxon>OMG group</taxon>
        <taxon>OM182 clade</taxon>
    </lineage>
</organism>
<evidence type="ECO:0000256" key="1">
    <source>
        <dbReference type="SAM" id="MobiDB-lite"/>
    </source>
</evidence>
<reference evidence="2 3" key="1">
    <citation type="submission" date="2017-08" db="EMBL/GenBank/DDBJ databases">
        <title>Fine stratification of microbial communities through a metagenomic profile of the photic zone.</title>
        <authorList>
            <person name="Haro-Moreno J.M."/>
            <person name="Lopez-Perez M."/>
            <person name="De La Torre J."/>
            <person name="Picazo A."/>
            <person name="Camacho A."/>
            <person name="Rodriguez-Valera F."/>
        </authorList>
    </citation>
    <scope>NUCLEOTIDE SEQUENCE [LARGE SCALE GENOMIC DNA]</scope>
    <source>
        <strain evidence="2">MED-G28</strain>
    </source>
</reference>
<comment type="caution">
    <text evidence="2">The sequence shown here is derived from an EMBL/GenBank/DDBJ whole genome shotgun (WGS) entry which is preliminary data.</text>
</comment>